<dbReference type="SUPFAM" id="SSF161098">
    <property type="entry name" value="MetI-like"/>
    <property type="match status" value="1"/>
</dbReference>
<evidence type="ECO:0000256" key="7">
    <source>
        <dbReference type="ARBA" id="ARBA00022989"/>
    </source>
</evidence>
<dbReference type="CDD" id="cd06261">
    <property type="entry name" value="TM_PBP2"/>
    <property type="match status" value="1"/>
</dbReference>
<evidence type="ECO:0000256" key="8">
    <source>
        <dbReference type="ARBA" id="ARBA00023136"/>
    </source>
</evidence>
<feature type="domain" description="ABC transmembrane type-1" evidence="10">
    <location>
        <begin position="152"/>
        <end position="345"/>
    </location>
</feature>
<sequence>MSLARRLAASVREDVVNAATAPARAYDHALYTIEGMRTGDVDPLEVAKTVLITLGALAVVSIMLYPIYYVFIAALQGEGATLYSPGSDLFVPSEPTLEAFLWVIGDLAISSYRIAVTIPATGYDIVVQTPAIEILDVSDYGVERTSNFPLYLKNSLYVAAVTVTVGMALVVPGAYVLSRRRFVGRMKVLYGYVLFTQIGGGLGIAALIALYLIFVNMGWTNSRFMLGLYYAAVAVPFNTWLLKTYMDSIPVSYEEAAIMDGASPARVAWEVVLPLAKPGLATILIFIFLAGWTEFVIANLMLEQQYHTLPVGLYALIGDYTIPWGRFSAFALCFAFPIVLVYLFAQRYIESGLSFGGMEG</sequence>
<name>A0AAP2YVP7_9EURY</name>
<dbReference type="Pfam" id="PF00528">
    <property type="entry name" value="BPD_transp_1"/>
    <property type="match status" value="1"/>
</dbReference>
<keyword evidence="13" id="KW-1185">Reference proteome</keyword>
<evidence type="ECO:0000256" key="1">
    <source>
        <dbReference type="ARBA" id="ARBA00004651"/>
    </source>
</evidence>
<dbReference type="GO" id="GO:0055085">
    <property type="term" value="P:transmembrane transport"/>
    <property type="evidence" value="ECO:0007669"/>
    <property type="project" value="InterPro"/>
</dbReference>
<dbReference type="InterPro" id="IPR050901">
    <property type="entry name" value="BP-dep_ABC_trans_perm"/>
</dbReference>
<keyword evidence="5" id="KW-0762">Sugar transport</keyword>
<evidence type="ECO:0000313" key="12">
    <source>
        <dbReference type="EMBL" id="MCU4971678.1"/>
    </source>
</evidence>
<dbReference type="AlphaFoldDB" id="A0AAP2YVP7"/>
<evidence type="ECO:0000313" key="13">
    <source>
        <dbReference type="Proteomes" id="UP001320972"/>
    </source>
</evidence>
<evidence type="ECO:0000313" key="11">
    <source>
        <dbReference type="EMBL" id="MCU4740191.1"/>
    </source>
</evidence>
<dbReference type="EMBL" id="JAOPKB010000001">
    <property type="protein sequence ID" value="MCU4971678.1"/>
    <property type="molecule type" value="Genomic_DNA"/>
</dbReference>
<organism evidence="11 14">
    <name type="scientific">Natronoglomus mannanivorans</name>
    <dbReference type="NCBI Taxonomy" id="2979990"/>
    <lineage>
        <taxon>Archaea</taxon>
        <taxon>Methanobacteriati</taxon>
        <taxon>Methanobacteriota</taxon>
        <taxon>Stenosarchaea group</taxon>
        <taxon>Halobacteria</taxon>
        <taxon>Halobacteriales</taxon>
        <taxon>Natrialbaceae</taxon>
        <taxon>Natronoglomus</taxon>
    </lineage>
</organism>
<dbReference type="InterPro" id="IPR035906">
    <property type="entry name" value="MetI-like_sf"/>
</dbReference>
<dbReference type="GO" id="GO:0005886">
    <property type="term" value="C:plasma membrane"/>
    <property type="evidence" value="ECO:0007669"/>
    <property type="project" value="UniProtKB-SubCell"/>
</dbReference>
<evidence type="ECO:0000256" key="2">
    <source>
        <dbReference type="ARBA" id="ARBA00009047"/>
    </source>
</evidence>
<evidence type="ECO:0000313" key="14">
    <source>
        <dbReference type="Proteomes" id="UP001321018"/>
    </source>
</evidence>
<comment type="similarity">
    <text evidence="2">Belongs to the binding-protein-dependent transport system permease family. MalFG subfamily.</text>
</comment>
<dbReference type="RefSeq" id="WP_338002041.1">
    <property type="nucleotide sequence ID" value="NZ_JAOPKA010000001.1"/>
</dbReference>
<proteinExistence type="inferred from homology"/>
<dbReference type="Proteomes" id="UP001321018">
    <property type="component" value="Unassembled WGS sequence"/>
</dbReference>
<feature type="transmembrane region" description="Helical" evidence="9">
    <location>
        <begin position="156"/>
        <end position="177"/>
    </location>
</feature>
<reference evidence="11 13" key="1">
    <citation type="submission" date="2022-09" db="EMBL/GenBank/DDBJ databases">
        <title>Enrichment on poylsaccharides allowed isolation of novel metabolic and taxonomic groups of Haloarchaea.</title>
        <authorList>
            <person name="Sorokin D.Y."/>
            <person name="Elcheninov A.G."/>
            <person name="Khizhniak T.V."/>
            <person name="Kolganova T.V."/>
            <person name="Kublanov I.V."/>
        </authorList>
    </citation>
    <scope>NUCLEOTIDE SEQUENCE</scope>
    <source>
        <strain evidence="12 13">AArc-m2/3/4</strain>
        <strain evidence="11">AArc-xg1-1</strain>
    </source>
</reference>
<keyword evidence="6 9" id="KW-0812">Transmembrane</keyword>
<keyword evidence="8 9" id="KW-0472">Membrane</keyword>
<comment type="subcellular location">
    <subcellularLocation>
        <location evidence="1 9">Cell membrane</location>
        <topology evidence="1 9">Multi-pass membrane protein</topology>
    </subcellularLocation>
</comment>
<feature type="transmembrane region" description="Helical" evidence="9">
    <location>
        <begin position="189"/>
        <end position="214"/>
    </location>
</feature>
<keyword evidence="3 9" id="KW-0813">Transport</keyword>
<feature type="transmembrane region" description="Helical" evidence="9">
    <location>
        <begin position="322"/>
        <end position="345"/>
    </location>
</feature>
<evidence type="ECO:0000256" key="9">
    <source>
        <dbReference type="RuleBase" id="RU363032"/>
    </source>
</evidence>
<evidence type="ECO:0000256" key="5">
    <source>
        <dbReference type="ARBA" id="ARBA00022597"/>
    </source>
</evidence>
<gene>
    <name evidence="12" type="ORF">OB955_02865</name>
    <name evidence="11" type="ORF">OB960_02090</name>
</gene>
<dbReference type="Proteomes" id="UP001320972">
    <property type="component" value="Unassembled WGS sequence"/>
</dbReference>
<keyword evidence="4" id="KW-1003">Cell membrane</keyword>
<keyword evidence="7 9" id="KW-1133">Transmembrane helix</keyword>
<evidence type="ECO:0000259" key="10">
    <source>
        <dbReference type="PROSITE" id="PS50928"/>
    </source>
</evidence>
<evidence type="ECO:0000256" key="6">
    <source>
        <dbReference type="ARBA" id="ARBA00022692"/>
    </source>
</evidence>
<feature type="transmembrane region" description="Helical" evidence="9">
    <location>
        <begin position="226"/>
        <end position="242"/>
    </location>
</feature>
<accession>A0AAP2YVP7</accession>
<dbReference type="PROSITE" id="PS50928">
    <property type="entry name" value="ABC_TM1"/>
    <property type="match status" value="1"/>
</dbReference>
<feature type="transmembrane region" description="Helical" evidence="9">
    <location>
        <begin position="50"/>
        <end position="75"/>
    </location>
</feature>
<evidence type="ECO:0000256" key="3">
    <source>
        <dbReference type="ARBA" id="ARBA00022448"/>
    </source>
</evidence>
<evidence type="ECO:0000256" key="4">
    <source>
        <dbReference type="ARBA" id="ARBA00022475"/>
    </source>
</evidence>
<dbReference type="PANTHER" id="PTHR32243:SF50">
    <property type="entry name" value="MALTOSE_MALTODEXTRIN TRANSPORT SYSTEM PERMEASE PROTEIN MALG"/>
    <property type="match status" value="1"/>
</dbReference>
<dbReference type="Gene3D" id="1.10.3720.10">
    <property type="entry name" value="MetI-like"/>
    <property type="match status" value="1"/>
</dbReference>
<comment type="caution">
    <text evidence="11">The sequence shown here is derived from an EMBL/GenBank/DDBJ whole genome shotgun (WGS) entry which is preliminary data.</text>
</comment>
<dbReference type="EMBL" id="JAOPKA010000001">
    <property type="protein sequence ID" value="MCU4740191.1"/>
    <property type="molecule type" value="Genomic_DNA"/>
</dbReference>
<dbReference type="PANTHER" id="PTHR32243">
    <property type="entry name" value="MALTOSE TRANSPORT SYSTEM PERMEASE-RELATED"/>
    <property type="match status" value="1"/>
</dbReference>
<dbReference type="InterPro" id="IPR000515">
    <property type="entry name" value="MetI-like"/>
</dbReference>
<protein>
    <submittedName>
        <fullName evidence="11">ABC transporter permease subunit</fullName>
    </submittedName>
</protein>
<feature type="transmembrane region" description="Helical" evidence="9">
    <location>
        <begin position="280"/>
        <end position="302"/>
    </location>
</feature>